<gene>
    <name evidence="6" type="primary">LOC108564671</name>
</gene>
<name>A0ABM1MXE8_NICVS</name>
<dbReference type="PANTHER" id="PTHR14091">
    <property type="entry name" value="PERIODIC TRYPTOPHAN PROTEIN 1"/>
    <property type="match status" value="1"/>
</dbReference>
<keyword evidence="3" id="KW-0677">Repeat</keyword>
<dbReference type="InterPro" id="IPR015943">
    <property type="entry name" value="WD40/YVTN_repeat-like_dom_sf"/>
</dbReference>
<dbReference type="InterPro" id="IPR019775">
    <property type="entry name" value="WD40_repeat_CS"/>
</dbReference>
<keyword evidence="2 4" id="KW-0853">WD repeat</keyword>
<evidence type="ECO:0000313" key="6">
    <source>
        <dbReference type="RefSeq" id="XP_017779248.1"/>
    </source>
</evidence>
<dbReference type="Pfam" id="PF00400">
    <property type="entry name" value="WD40"/>
    <property type="match status" value="3"/>
</dbReference>
<dbReference type="PANTHER" id="PTHR14091:SF0">
    <property type="entry name" value="PERIODIC TRYPTOPHAN PROTEIN 1 HOMOLOG"/>
    <property type="match status" value="1"/>
</dbReference>
<dbReference type="Gene3D" id="2.130.10.10">
    <property type="entry name" value="YVTN repeat-like/Quinoprotein amine dehydrogenase"/>
    <property type="match status" value="1"/>
</dbReference>
<dbReference type="SMART" id="SM00320">
    <property type="entry name" value="WD40"/>
    <property type="match status" value="5"/>
</dbReference>
<evidence type="ECO:0000256" key="3">
    <source>
        <dbReference type="ARBA" id="ARBA00022737"/>
    </source>
</evidence>
<dbReference type="RefSeq" id="XP_017779248.1">
    <property type="nucleotide sequence ID" value="XM_017923759.1"/>
</dbReference>
<dbReference type="PROSITE" id="PS50294">
    <property type="entry name" value="WD_REPEATS_REGION"/>
    <property type="match status" value="2"/>
</dbReference>
<dbReference type="InterPro" id="IPR001680">
    <property type="entry name" value="WD40_rpt"/>
</dbReference>
<reference evidence="6" key="1">
    <citation type="submission" date="2025-08" db="UniProtKB">
        <authorList>
            <consortium name="RefSeq"/>
        </authorList>
    </citation>
    <scope>IDENTIFICATION</scope>
    <source>
        <tissue evidence="6">Whole Larva</tissue>
    </source>
</reference>
<evidence type="ECO:0000313" key="5">
    <source>
        <dbReference type="Proteomes" id="UP000695000"/>
    </source>
</evidence>
<keyword evidence="5" id="KW-1185">Reference proteome</keyword>
<evidence type="ECO:0000256" key="4">
    <source>
        <dbReference type="PROSITE-ProRule" id="PRU00221"/>
    </source>
</evidence>
<dbReference type="PRINTS" id="PR00320">
    <property type="entry name" value="GPROTEINBRPT"/>
</dbReference>
<evidence type="ECO:0000256" key="2">
    <source>
        <dbReference type="ARBA" id="ARBA00022574"/>
    </source>
</evidence>
<proteinExistence type="predicted"/>
<evidence type="ECO:0000256" key="1">
    <source>
        <dbReference type="ARBA" id="ARBA00022553"/>
    </source>
</evidence>
<sequence>MDLEENELSEPNSINFIPCLKWVKKGVAKANPEKVQLTKEELIQVIKDAKSKLKTTENAEGSAEGSSSMNVENEFDLENYDEDDDETYGLEQLGIQNIMEVPNLEENLTDDDSDNADDIIQPADNLILVGKVEGDASILEVYVYNENEGSLYCHHDLFLPSFPLCIEWLDYEPGNNKGNYCAIGSMSPVIDIWDVDVVNCLEPAYHLGQKASRKKGREHIGHTDAVLDLSWNPSYHHVLASASVDQTILLWDIDEGKPSSKIEVFQEKVQCIKWHKLEAYTLLAGGCDNTVRVFDCRNLESHLSWTIDGEAERICWNPLEPYMFFVGTSNGSVQCIDCRNGPMWSMKAHEKEVTGMSISGQCPGLLVTASTDGMFKVWDFKQENQPALIEERNLKLEGVHCLELCPDSPFVIAAGGDNKMNNFKVLNLTSIEQVEAAFGSRPLIQLEVANDESTN</sequence>
<dbReference type="InterPro" id="IPR036322">
    <property type="entry name" value="WD40_repeat_dom_sf"/>
</dbReference>
<dbReference type="SUPFAM" id="SSF50978">
    <property type="entry name" value="WD40 repeat-like"/>
    <property type="match status" value="1"/>
</dbReference>
<dbReference type="PROSITE" id="PS50082">
    <property type="entry name" value="WD_REPEATS_2"/>
    <property type="match status" value="2"/>
</dbReference>
<feature type="repeat" description="WD" evidence="4">
    <location>
        <begin position="219"/>
        <end position="261"/>
    </location>
</feature>
<feature type="repeat" description="WD" evidence="4">
    <location>
        <begin position="346"/>
        <end position="388"/>
    </location>
</feature>
<dbReference type="InterPro" id="IPR020472">
    <property type="entry name" value="WD40_PAC1"/>
</dbReference>
<keyword evidence="1" id="KW-0597">Phosphoprotein</keyword>
<dbReference type="InterPro" id="IPR044285">
    <property type="entry name" value="PWP1"/>
</dbReference>
<protein>
    <submittedName>
        <fullName evidence="6">Periodic tryptophan protein 1 homolog</fullName>
    </submittedName>
</protein>
<dbReference type="GeneID" id="108564671"/>
<dbReference type="Proteomes" id="UP000695000">
    <property type="component" value="Unplaced"/>
</dbReference>
<accession>A0ABM1MXE8</accession>
<organism evidence="5 6">
    <name type="scientific">Nicrophorus vespilloides</name>
    <name type="common">Boreal carrion beetle</name>
    <dbReference type="NCBI Taxonomy" id="110193"/>
    <lineage>
        <taxon>Eukaryota</taxon>
        <taxon>Metazoa</taxon>
        <taxon>Ecdysozoa</taxon>
        <taxon>Arthropoda</taxon>
        <taxon>Hexapoda</taxon>
        <taxon>Insecta</taxon>
        <taxon>Pterygota</taxon>
        <taxon>Neoptera</taxon>
        <taxon>Endopterygota</taxon>
        <taxon>Coleoptera</taxon>
        <taxon>Polyphaga</taxon>
        <taxon>Staphyliniformia</taxon>
        <taxon>Silphidae</taxon>
        <taxon>Nicrophorinae</taxon>
        <taxon>Nicrophorus</taxon>
    </lineage>
</organism>
<dbReference type="PROSITE" id="PS00678">
    <property type="entry name" value="WD_REPEATS_1"/>
    <property type="match status" value="1"/>
</dbReference>